<feature type="region of interest" description="Disordered" evidence="2">
    <location>
        <begin position="287"/>
        <end position="310"/>
    </location>
</feature>
<feature type="compositionally biased region" description="Acidic residues" evidence="2">
    <location>
        <begin position="292"/>
        <end position="310"/>
    </location>
</feature>
<dbReference type="Pfam" id="PF16729">
    <property type="entry name" value="DUF5067"/>
    <property type="match status" value="1"/>
</dbReference>
<evidence type="ECO:0000256" key="2">
    <source>
        <dbReference type="SAM" id="MobiDB-lite"/>
    </source>
</evidence>
<keyword evidence="5" id="KW-1185">Reference proteome</keyword>
<dbReference type="OrthoDB" id="2190227at2"/>
<dbReference type="AlphaFoldDB" id="A0A347WI36"/>
<evidence type="ECO:0000256" key="1">
    <source>
        <dbReference type="ARBA" id="ARBA00022729"/>
    </source>
</evidence>
<feature type="domain" description="DUF5067" evidence="3">
    <location>
        <begin position="34"/>
        <end position="148"/>
    </location>
</feature>
<sequence>MKKLLITIATLTFITNVPVNAESNHASSDISMHEKLEKDPIEFGDQNFEVKVIDVYLEENPEYYEGKAVVFEYEFTNLMAETQSPATTWDAYTDVTQDNDPNVVNYLDWKPNVNYPPEDSPEVKTGGTTKWAEAYKLDDEKTPITLKAFNFMGGDEWGEWEFELDDLELRDGDEEASEETASSNNGNNSTTTTASSRPSSRTKVNNNKVKERNGEYYVISPTDGIEIPVYRNPDGSYFFAPEHDPAYFAEREEAMRKAQEIDDKSYQAYYEDEYGNLYENPIYQYREGPSDYYEEPYDSYYDDYSDDWDD</sequence>
<dbReference type="Proteomes" id="UP000263232">
    <property type="component" value="Chromosome"/>
</dbReference>
<dbReference type="KEGG" id="abae:CL176_01215"/>
<evidence type="ECO:0000313" key="5">
    <source>
        <dbReference type="Proteomes" id="UP000263232"/>
    </source>
</evidence>
<reference evidence="4 5" key="1">
    <citation type="submission" date="2017-09" db="EMBL/GenBank/DDBJ databases">
        <title>Complete genome sequence of Oxytococcus suis strain ZY16052.</title>
        <authorList>
            <person name="Li F."/>
        </authorList>
    </citation>
    <scope>NUCLEOTIDE SEQUENCE [LARGE SCALE GENOMIC DNA]</scope>
    <source>
        <strain evidence="4 5">ZY16052</strain>
    </source>
</reference>
<organism evidence="4 5">
    <name type="scientific">Suicoccus acidiformans</name>
    <dbReference type="NCBI Taxonomy" id="2036206"/>
    <lineage>
        <taxon>Bacteria</taxon>
        <taxon>Bacillati</taxon>
        <taxon>Bacillota</taxon>
        <taxon>Bacilli</taxon>
        <taxon>Lactobacillales</taxon>
        <taxon>Aerococcaceae</taxon>
        <taxon>Suicoccus</taxon>
    </lineage>
</organism>
<feature type="compositionally biased region" description="Low complexity" evidence="2">
    <location>
        <begin position="179"/>
        <end position="202"/>
    </location>
</feature>
<proteinExistence type="predicted"/>
<keyword evidence="1" id="KW-0732">Signal</keyword>
<protein>
    <recommendedName>
        <fullName evidence="3">DUF5067 domain-containing protein</fullName>
    </recommendedName>
</protein>
<dbReference type="InterPro" id="IPR031989">
    <property type="entry name" value="DUF5067"/>
</dbReference>
<evidence type="ECO:0000313" key="4">
    <source>
        <dbReference type="EMBL" id="AXY24743.1"/>
    </source>
</evidence>
<dbReference type="InterPro" id="IPR029050">
    <property type="entry name" value="Immunoprotect_excell_Ig-like"/>
</dbReference>
<gene>
    <name evidence="4" type="ORF">CL176_01215</name>
</gene>
<name>A0A347WI36_9LACT</name>
<accession>A0A347WI36</accession>
<dbReference type="RefSeq" id="WP_118989667.1">
    <property type="nucleotide sequence ID" value="NZ_CP023434.1"/>
</dbReference>
<evidence type="ECO:0000259" key="3">
    <source>
        <dbReference type="Pfam" id="PF16729"/>
    </source>
</evidence>
<feature type="region of interest" description="Disordered" evidence="2">
    <location>
        <begin position="171"/>
        <end position="209"/>
    </location>
</feature>
<dbReference type="EMBL" id="CP023434">
    <property type="protein sequence ID" value="AXY24743.1"/>
    <property type="molecule type" value="Genomic_DNA"/>
</dbReference>
<dbReference type="Gene3D" id="2.60.40.1240">
    <property type="match status" value="1"/>
</dbReference>